<proteinExistence type="predicted"/>
<evidence type="ECO:0000313" key="2">
    <source>
        <dbReference type="Proteomes" id="UP000789508"/>
    </source>
</evidence>
<reference evidence="1" key="1">
    <citation type="submission" date="2021-06" db="EMBL/GenBank/DDBJ databases">
        <authorList>
            <person name="Kallberg Y."/>
            <person name="Tangrot J."/>
            <person name="Rosling A."/>
        </authorList>
    </citation>
    <scope>NUCLEOTIDE SEQUENCE</scope>
    <source>
        <strain evidence="1">FL130A</strain>
    </source>
</reference>
<organism evidence="1 2">
    <name type="scientific">Ambispora leptoticha</name>
    <dbReference type="NCBI Taxonomy" id="144679"/>
    <lineage>
        <taxon>Eukaryota</taxon>
        <taxon>Fungi</taxon>
        <taxon>Fungi incertae sedis</taxon>
        <taxon>Mucoromycota</taxon>
        <taxon>Glomeromycotina</taxon>
        <taxon>Glomeromycetes</taxon>
        <taxon>Archaeosporales</taxon>
        <taxon>Ambisporaceae</taxon>
        <taxon>Ambispora</taxon>
    </lineage>
</organism>
<evidence type="ECO:0000313" key="1">
    <source>
        <dbReference type="EMBL" id="CAG8593656.1"/>
    </source>
</evidence>
<comment type="caution">
    <text evidence="1">The sequence shown here is derived from an EMBL/GenBank/DDBJ whole genome shotgun (WGS) entry which is preliminary data.</text>
</comment>
<protein>
    <submittedName>
        <fullName evidence="1">13151_t:CDS:1</fullName>
    </submittedName>
</protein>
<dbReference type="OrthoDB" id="2441242at2759"/>
<dbReference type="EMBL" id="CAJVPS010003731">
    <property type="protein sequence ID" value="CAG8593656.1"/>
    <property type="molecule type" value="Genomic_DNA"/>
</dbReference>
<keyword evidence="2" id="KW-1185">Reference proteome</keyword>
<dbReference type="AlphaFoldDB" id="A0A9N9C9D1"/>
<accession>A0A9N9C9D1</accession>
<name>A0A9N9C9D1_9GLOM</name>
<gene>
    <name evidence="1" type="ORF">ALEPTO_LOCUS7816</name>
</gene>
<sequence>MQASIEKRKNEISDLIDIFQEKPVKKLSYHARYNKKRRLEKEQISNPPIGHNLSTTPTIALTINDITFDLNRSTFPSYY</sequence>
<dbReference type="Proteomes" id="UP000789508">
    <property type="component" value="Unassembled WGS sequence"/>
</dbReference>